<comment type="caution">
    <text evidence="2">The sequence shown here is derived from an EMBL/GenBank/DDBJ whole genome shotgun (WGS) entry which is preliminary data.</text>
</comment>
<dbReference type="RefSeq" id="WP_376844182.1">
    <property type="nucleotide sequence ID" value="NZ_JBHSFW010000001.1"/>
</dbReference>
<dbReference type="Proteomes" id="UP001596022">
    <property type="component" value="Unassembled WGS sequence"/>
</dbReference>
<keyword evidence="1" id="KW-0812">Transmembrane</keyword>
<name>A0ABV9GIQ3_9BACL</name>
<gene>
    <name evidence="2" type="ORF">ACFO4N_00095</name>
</gene>
<feature type="transmembrane region" description="Helical" evidence="1">
    <location>
        <begin position="183"/>
        <end position="202"/>
    </location>
</feature>
<accession>A0ABV9GIQ3</accession>
<protein>
    <submittedName>
        <fullName evidence="2">ABC-2 transporter permease</fullName>
    </submittedName>
</protein>
<feature type="transmembrane region" description="Helical" evidence="1">
    <location>
        <begin position="72"/>
        <end position="96"/>
    </location>
</feature>
<feature type="transmembrane region" description="Helical" evidence="1">
    <location>
        <begin position="116"/>
        <end position="133"/>
    </location>
</feature>
<keyword evidence="1" id="KW-1133">Transmembrane helix</keyword>
<evidence type="ECO:0000313" key="3">
    <source>
        <dbReference type="Proteomes" id="UP001596022"/>
    </source>
</evidence>
<feature type="transmembrane region" description="Helical" evidence="1">
    <location>
        <begin position="35"/>
        <end position="51"/>
    </location>
</feature>
<organism evidence="2 3">
    <name type="scientific">Camelliibacillus cellulosilyticus</name>
    <dbReference type="NCBI Taxonomy" id="2174486"/>
    <lineage>
        <taxon>Bacteria</taxon>
        <taxon>Bacillati</taxon>
        <taxon>Bacillota</taxon>
        <taxon>Bacilli</taxon>
        <taxon>Bacillales</taxon>
        <taxon>Sporolactobacillaceae</taxon>
        <taxon>Camelliibacillus</taxon>
    </lineage>
</organism>
<feature type="transmembrane region" description="Helical" evidence="1">
    <location>
        <begin position="12"/>
        <end position="29"/>
    </location>
</feature>
<dbReference type="InterPro" id="IPR025699">
    <property type="entry name" value="ABC2_memb-like"/>
</dbReference>
<proteinExistence type="predicted"/>
<feature type="transmembrane region" description="Helical" evidence="1">
    <location>
        <begin position="140"/>
        <end position="163"/>
    </location>
</feature>
<sequence length="207" mass="23278">MKRILVKDLKLLFHWATLAVILFYSVLFGFFSPELSGVLSAFYLVGALFYYEHKDGAARLFAGFPNKRMTMVFVRYLEVPIFMIFSYIIASAIAWIRRLVISDIPGLVVPLSGSGWLATVAVTFIFGAIYLPLAYRYPKLAYPLLIGPSAIGGGIIGGLSVHISEHGDMPISMPNGLMVQWLIFWFSYVLYVMSFVLALRLFKNKEV</sequence>
<evidence type="ECO:0000256" key="1">
    <source>
        <dbReference type="SAM" id="Phobius"/>
    </source>
</evidence>
<evidence type="ECO:0000313" key="2">
    <source>
        <dbReference type="EMBL" id="MFC4617121.1"/>
    </source>
</evidence>
<reference evidence="3" key="1">
    <citation type="journal article" date="2019" name="Int. J. Syst. Evol. Microbiol.">
        <title>The Global Catalogue of Microorganisms (GCM) 10K type strain sequencing project: providing services to taxonomists for standard genome sequencing and annotation.</title>
        <authorList>
            <consortium name="The Broad Institute Genomics Platform"/>
            <consortium name="The Broad Institute Genome Sequencing Center for Infectious Disease"/>
            <person name="Wu L."/>
            <person name="Ma J."/>
        </authorList>
    </citation>
    <scope>NUCLEOTIDE SEQUENCE [LARGE SCALE GENOMIC DNA]</scope>
    <source>
        <strain evidence="3">CGMCC 1.16306</strain>
    </source>
</reference>
<keyword evidence="3" id="KW-1185">Reference proteome</keyword>
<keyword evidence="1" id="KW-0472">Membrane</keyword>
<dbReference type="EMBL" id="JBHSFW010000001">
    <property type="protein sequence ID" value="MFC4617121.1"/>
    <property type="molecule type" value="Genomic_DNA"/>
</dbReference>
<dbReference type="Pfam" id="PF13346">
    <property type="entry name" value="ABC2_membrane_5"/>
    <property type="match status" value="1"/>
</dbReference>